<feature type="chain" id="PRO_5001802140" evidence="2">
    <location>
        <begin position="21"/>
        <end position="477"/>
    </location>
</feature>
<evidence type="ECO:0000313" key="4">
    <source>
        <dbReference type="EMBL" id="KFF11398.1"/>
    </source>
</evidence>
<evidence type="ECO:0000256" key="1">
    <source>
        <dbReference type="PROSITE-ProRule" id="PRU00339"/>
    </source>
</evidence>
<evidence type="ECO:0000256" key="2">
    <source>
        <dbReference type="SAM" id="SignalP"/>
    </source>
</evidence>
<protein>
    <submittedName>
        <fullName evidence="4">Beta-lactamase</fullName>
    </submittedName>
</protein>
<dbReference type="Gene3D" id="3.40.710.10">
    <property type="entry name" value="DD-peptidase/beta-lactamase superfamily"/>
    <property type="match status" value="1"/>
</dbReference>
<comment type="caution">
    <text evidence="4">The sequence shown here is derived from an EMBL/GenBank/DDBJ whole genome shotgun (WGS) entry which is preliminary data.</text>
</comment>
<dbReference type="OrthoDB" id="9793489at2"/>
<feature type="repeat" description="TPR" evidence="1">
    <location>
        <begin position="433"/>
        <end position="466"/>
    </location>
</feature>
<dbReference type="InterPro" id="IPR001466">
    <property type="entry name" value="Beta-lactam-related"/>
</dbReference>
<accession>A0A086A3Y4</accession>
<dbReference type="InterPro" id="IPR011990">
    <property type="entry name" value="TPR-like_helical_dom_sf"/>
</dbReference>
<gene>
    <name evidence="4" type="ORF">IW15_16815</name>
</gene>
<dbReference type="PANTHER" id="PTHR46825">
    <property type="entry name" value="D-ALANYL-D-ALANINE-CARBOXYPEPTIDASE/ENDOPEPTIDASE AMPH"/>
    <property type="match status" value="1"/>
</dbReference>
<dbReference type="SUPFAM" id="SSF56601">
    <property type="entry name" value="beta-lactamase/transpeptidase-like"/>
    <property type="match status" value="1"/>
</dbReference>
<dbReference type="RefSeq" id="WP_034713451.1">
    <property type="nucleotide sequence ID" value="NZ_JPRH01000007.1"/>
</dbReference>
<dbReference type="InterPro" id="IPR019734">
    <property type="entry name" value="TPR_rpt"/>
</dbReference>
<evidence type="ECO:0000259" key="3">
    <source>
        <dbReference type="Pfam" id="PF00144"/>
    </source>
</evidence>
<dbReference type="PROSITE" id="PS50293">
    <property type="entry name" value="TPR_REGION"/>
    <property type="match status" value="1"/>
</dbReference>
<feature type="domain" description="Beta-lactamase-related" evidence="3">
    <location>
        <begin position="26"/>
        <end position="347"/>
    </location>
</feature>
<dbReference type="PROSITE" id="PS50005">
    <property type="entry name" value="TPR"/>
    <property type="match status" value="1"/>
</dbReference>
<keyword evidence="2" id="KW-0732">Signal</keyword>
<dbReference type="eggNOG" id="COG0457">
    <property type="taxonomic scope" value="Bacteria"/>
</dbReference>
<sequence>MKTYCILIFCLFSACFPAQNTEAAVATVINREMKERQIPGLQIAVVQNGKIILKKAFGTANIQDRIPVTDTTVFPINSCTKVFTAVAIMQLAEEGKLNLSSPLSQYLDDLPEKWQQVTVEQVMTHISGFPEILQLLDPITGTNLKTEKEIWEALTKLPMSFKTGEQFSYNQTNYYLLGKIIEKLSGQPFDVFFKKRQFEPVGMKSTVFGDSRDVIAHFAPTYRYTTMLNGQKLNEPKLINDYHLFPEFTRTSAGLNTTAEELAAWIIALQKGKLLKNPESLQRMWSPIRFNNGTPTNWSPGWGLTKFRAEHKAVGMSGGGRSAFLVYPDDNLSVIVLTNLGGGMPEDFLEELAGIYIPGIVKADPITFLRIQLKKKGFNKAIDVVNAEKKIHPEFKPNESELNDWAYRLMSRNQIQEAFEIFKLNTYLFPGSWNAYDSYGEVLLKMGKKKEAADMYKKSIQLNPDNENGKNMLKQLL</sequence>
<organism evidence="4 5">
    <name type="scientific">Chryseobacterium soli</name>
    <dbReference type="NCBI Taxonomy" id="445961"/>
    <lineage>
        <taxon>Bacteria</taxon>
        <taxon>Pseudomonadati</taxon>
        <taxon>Bacteroidota</taxon>
        <taxon>Flavobacteriia</taxon>
        <taxon>Flavobacteriales</taxon>
        <taxon>Weeksellaceae</taxon>
        <taxon>Chryseobacterium group</taxon>
        <taxon>Chryseobacterium</taxon>
    </lineage>
</organism>
<dbReference type="STRING" id="445961.IW15_16815"/>
<dbReference type="EMBL" id="JPRH01000007">
    <property type="protein sequence ID" value="KFF11398.1"/>
    <property type="molecule type" value="Genomic_DNA"/>
</dbReference>
<dbReference type="Pfam" id="PF00144">
    <property type="entry name" value="Beta-lactamase"/>
    <property type="match status" value="1"/>
</dbReference>
<dbReference type="AlphaFoldDB" id="A0A086A3Y4"/>
<dbReference type="eggNOG" id="COG1680">
    <property type="taxonomic scope" value="Bacteria"/>
</dbReference>
<name>A0A086A3Y4_9FLAO</name>
<proteinExistence type="predicted"/>
<dbReference type="SMART" id="SM00028">
    <property type="entry name" value="TPR"/>
    <property type="match status" value="1"/>
</dbReference>
<keyword evidence="1" id="KW-0802">TPR repeat</keyword>
<dbReference type="InterPro" id="IPR050491">
    <property type="entry name" value="AmpC-like"/>
</dbReference>
<dbReference type="Gene3D" id="1.25.40.10">
    <property type="entry name" value="Tetratricopeptide repeat domain"/>
    <property type="match status" value="1"/>
</dbReference>
<evidence type="ECO:0000313" key="5">
    <source>
        <dbReference type="Proteomes" id="UP000028705"/>
    </source>
</evidence>
<dbReference type="PROSITE" id="PS51257">
    <property type="entry name" value="PROKAR_LIPOPROTEIN"/>
    <property type="match status" value="1"/>
</dbReference>
<reference evidence="4 5" key="1">
    <citation type="submission" date="2014-07" db="EMBL/GenBank/DDBJ databases">
        <title>Genome of Chryseobacterium soli DSM 19298.</title>
        <authorList>
            <person name="Stropko S.J."/>
            <person name="Pipes S.E."/>
            <person name="Newman J."/>
        </authorList>
    </citation>
    <scope>NUCLEOTIDE SEQUENCE [LARGE SCALE GENOMIC DNA]</scope>
    <source>
        <strain evidence="4 5">DSM 19298</strain>
    </source>
</reference>
<dbReference type="PANTHER" id="PTHR46825:SF9">
    <property type="entry name" value="BETA-LACTAMASE-RELATED DOMAIN-CONTAINING PROTEIN"/>
    <property type="match status" value="1"/>
</dbReference>
<dbReference type="SUPFAM" id="SSF48452">
    <property type="entry name" value="TPR-like"/>
    <property type="match status" value="1"/>
</dbReference>
<keyword evidence="5" id="KW-1185">Reference proteome</keyword>
<dbReference type="InterPro" id="IPR012338">
    <property type="entry name" value="Beta-lactam/transpept-like"/>
</dbReference>
<dbReference type="Proteomes" id="UP000028705">
    <property type="component" value="Unassembled WGS sequence"/>
</dbReference>
<feature type="signal peptide" evidence="2">
    <location>
        <begin position="1"/>
        <end position="20"/>
    </location>
</feature>